<name>A0A1G2HJC5_9BACT</name>
<dbReference type="Proteomes" id="UP000178991">
    <property type="component" value="Unassembled WGS sequence"/>
</dbReference>
<comment type="caution">
    <text evidence="1">The sequence shown here is derived from an EMBL/GenBank/DDBJ whole genome shotgun (WGS) entry which is preliminary data.</text>
</comment>
<evidence type="ECO:0000313" key="2">
    <source>
        <dbReference type="Proteomes" id="UP000178991"/>
    </source>
</evidence>
<gene>
    <name evidence="1" type="ORF">A2639_00530</name>
</gene>
<protein>
    <submittedName>
        <fullName evidence="1">Uncharacterized protein</fullName>
    </submittedName>
</protein>
<reference evidence="1 2" key="1">
    <citation type="journal article" date="2016" name="Nat. Commun.">
        <title>Thousands of microbial genomes shed light on interconnected biogeochemical processes in an aquifer system.</title>
        <authorList>
            <person name="Anantharaman K."/>
            <person name="Brown C.T."/>
            <person name="Hug L.A."/>
            <person name="Sharon I."/>
            <person name="Castelle C.J."/>
            <person name="Probst A.J."/>
            <person name="Thomas B.C."/>
            <person name="Singh A."/>
            <person name="Wilkins M.J."/>
            <person name="Karaoz U."/>
            <person name="Brodie E.L."/>
            <person name="Williams K.H."/>
            <person name="Hubbard S.S."/>
            <person name="Banfield J.F."/>
        </authorList>
    </citation>
    <scope>NUCLEOTIDE SEQUENCE [LARGE SCALE GENOMIC DNA]</scope>
</reference>
<proteinExistence type="predicted"/>
<sequence>MISKRAVYKLFDEVGYLGKYYCLGNMIVNAADKDYSRLIFMTGMAYAFTWMHSSSKRILEKKAEADRNQLGNLERDLNE</sequence>
<dbReference type="AlphaFoldDB" id="A0A1G2HJC5"/>
<dbReference type="EMBL" id="MHOL01000019">
    <property type="protein sequence ID" value="OGZ62553.1"/>
    <property type="molecule type" value="Genomic_DNA"/>
</dbReference>
<accession>A0A1G2HJC5</accession>
<evidence type="ECO:0000313" key="1">
    <source>
        <dbReference type="EMBL" id="OGZ62553.1"/>
    </source>
</evidence>
<organism evidence="1 2">
    <name type="scientific">Candidatus Staskawiczbacteria bacterium RIFCSPHIGHO2_01_FULL_34_27</name>
    <dbReference type="NCBI Taxonomy" id="1802199"/>
    <lineage>
        <taxon>Bacteria</taxon>
        <taxon>Candidatus Staskawicziibacteriota</taxon>
    </lineage>
</organism>